<comment type="caution">
    <text evidence="1">The sequence shown here is derived from an EMBL/GenBank/DDBJ whole genome shotgun (WGS) entry which is preliminary data.</text>
</comment>
<name>A0ABP7HDS8_9FLAO</name>
<evidence type="ECO:0008006" key="3">
    <source>
        <dbReference type="Google" id="ProtNLM"/>
    </source>
</evidence>
<evidence type="ECO:0000313" key="2">
    <source>
        <dbReference type="Proteomes" id="UP001501456"/>
    </source>
</evidence>
<keyword evidence="2" id="KW-1185">Reference proteome</keyword>
<dbReference type="Proteomes" id="UP001501456">
    <property type="component" value="Unassembled WGS sequence"/>
</dbReference>
<dbReference type="RefSeq" id="WP_344730328.1">
    <property type="nucleotide sequence ID" value="NZ_BAABBI010000003.1"/>
</dbReference>
<protein>
    <recommendedName>
        <fullName evidence="3">Secreted protein</fullName>
    </recommendedName>
</protein>
<proteinExistence type="predicted"/>
<accession>A0ABP7HDS8</accession>
<evidence type="ECO:0000313" key="1">
    <source>
        <dbReference type="EMBL" id="GAA3788120.1"/>
    </source>
</evidence>
<dbReference type="EMBL" id="BAABBI010000003">
    <property type="protein sequence ID" value="GAA3788120.1"/>
    <property type="molecule type" value="Genomic_DNA"/>
</dbReference>
<reference evidence="2" key="1">
    <citation type="journal article" date="2019" name="Int. J. Syst. Evol. Microbiol.">
        <title>The Global Catalogue of Microorganisms (GCM) 10K type strain sequencing project: providing services to taxonomists for standard genome sequencing and annotation.</title>
        <authorList>
            <consortium name="The Broad Institute Genomics Platform"/>
            <consortium name="The Broad Institute Genome Sequencing Center for Infectious Disease"/>
            <person name="Wu L."/>
            <person name="Ma J."/>
        </authorList>
    </citation>
    <scope>NUCLEOTIDE SEQUENCE [LARGE SCALE GENOMIC DNA]</scope>
    <source>
        <strain evidence="2">JCM 17525</strain>
    </source>
</reference>
<organism evidence="1 2">
    <name type="scientific">Corallibacter vietnamensis</name>
    <dbReference type="NCBI Taxonomy" id="904130"/>
    <lineage>
        <taxon>Bacteria</taxon>
        <taxon>Pseudomonadati</taxon>
        <taxon>Bacteroidota</taxon>
        <taxon>Flavobacteriia</taxon>
        <taxon>Flavobacteriales</taxon>
        <taxon>Flavobacteriaceae</taxon>
        <taxon>Corallibacter</taxon>
    </lineage>
</organism>
<sequence length="99" mass="11626">MPILVLLTLPSAVKLFHAFEHQSHDVVQCLDNKPDAHLHEYHFDCDFYKFQLSNLFTISSPTFDFITTTNRKKIANTQYNFLSDYQRLHFSLRGPPCYS</sequence>
<gene>
    <name evidence="1" type="ORF">GCM10022271_20910</name>
</gene>